<evidence type="ECO:0000256" key="1">
    <source>
        <dbReference type="ARBA" id="ARBA00004651"/>
    </source>
</evidence>
<dbReference type="CDD" id="cd17324">
    <property type="entry name" value="MFS_NepI_like"/>
    <property type="match status" value="1"/>
</dbReference>
<comment type="caution">
    <text evidence="9">The sequence shown here is derived from an EMBL/GenBank/DDBJ whole genome shotgun (WGS) entry which is preliminary data.</text>
</comment>
<keyword evidence="6 7" id="KW-0472">Membrane</keyword>
<evidence type="ECO:0000256" key="7">
    <source>
        <dbReference type="SAM" id="Phobius"/>
    </source>
</evidence>
<dbReference type="Proteomes" id="UP000281915">
    <property type="component" value="Unassembled WGS sequence"/>
</dbReference>
<dbReference type="GO" id="GO:0005886">
    <property type="term" value="C:plasma membrane"/>
    <property type="evidence" value="ECO:0007669"/>
    <property type="project" value="UniProtKB-SubCell"/>
</dbReference>
<dbReference type="RefSeq" id="WP_122912380.1">
    <property type="nucleotide sequence ID" value="NZ_RHHT01000007.1"/>
</dbReference>
<dbReference type="PANTHER" id="PTHR43124:SF3">
    <property type="entry name" value="CHLORAMPHENICOL EFFLUX PUMP RV0191"/>
    <property type="match status" value="1"/>
</dbReference>
<evidence type="ECO:0000256" key="4">
    <source>
        <dbReference type="ARBA" id="ARBA00022692"/>
    </source>
</evidence>
<feature type="transmembrane region" description="Helical" evidence="7">
    <location>
        <begin position="74"/>
        <end position="90"/>
    </location>
</feature>
<feature type="transmembrane region" description="Helical" evidence="7">
    <location>
        <begin position="96"/>
        <end position="121"/>
    </location>
</feature>
<evidence type="ECO:0000259" key="8">
    <source>
        <dbReference type="PROSITE" id="PS50850"/>
    </source>
</evidence>
<feature type="transmembrane region" description="Helical" evidence="7">
    <location>
        <begin position="353"/>
        <end position="372"/>
    </location>
</feature>
<dbReference type="InterPro" id="IPR020846">
    <property type="entry name" value="MFS_dom"/>
</dbReference>
<keyword evidence="2" id="KW-0813">Transport</keyword>
<keyword evidence="4 7" id="KW-0812">Transmembrane</keyword>
<organism evidence="9 10">
    <name type="scientific">Brevibacillus panacihumi</name>
    <dbReference type="NCBI Taxonomy" id="497735"/>
    <lineage>
        <taxon>Bacteria</taxon>
        <taxon>Bacillati</taxon>
        <taxon>Bacillota</taxon>
        <taxon>Bacilli</taxon>
        <taxon>Bacillales</taxon>
        <taxon>Paenibacillaceae</taxon>
        <taxon>Brevibacillus</taxon>
    </lineage>
</organism>
<dbReference type="InterPro" id="IPR050189">
    <property type="entry name" value="MFS_Efflux_Transporters"/>
</dbReference>
<keyword evidence="5 7" id="KW-1133">Transmembrane helix</keyword>
<dbReference type="Gene3D" id="1.20.1250.20">
    <property type="entry name" value="MFS general substrate transporter like domains"/>
    <property type="match status" value="1"/>
</dbReference>
<sequence length="394" mass="42341">MKSERAWLLTGATTLFVVGTDVFIMSPLLPSIADEFVLTPAQAGWLVTIMSIMYACGSPFMGSLFDQLHAKRSFILWGGLIGFCLANIWTGLSSSFLMLLCSRAVAGLSLAAIAPCVYAYVSDLAPPGKRAAWLSFIVSGNLTGLWVGTPLGTLLADHGGWRSPFWLIAAISFALAWMNLAIWPKTKRSHPPAKTAGPAPVVSMLRSVLVTVYWAIAIYAVYTYLGTTFIQETGLSSSQLASTLIAYGLGAMLGSLSGGKLADRWGAKAISSTSLFGLFVMLVAVGLFYREMPWLYLVLFSWSIVGYAFVPAYQSRLASEYPSHLGLIMAWNITGMYVGMTIGSYLGGMLYEVGGFVSIVSLSAVIALLAGFSSVRGTPVKKEAARPEPDHFRL</sequence>
<feature type="transmembrane region" description="Helical" evidence="7">
    <location>
        <begin position="325"/>
        <end position="347"/>
    </location>
</feature>
<feature type="transmembrane region" description="Helical" evidence="7">
    <location>
        <begin position="269"/>
        <end position="288"/>
    </location>
</feature>
<feature type="domain" description="Major facilitator superfamily (MFS) profile" evidence="8">
    <location>
        <begin position="7"/>
        <end position="382"/>
    </location>
</feature>
<feature type="transmembrane region" description="Helical" evidence="7">
    <location>
        <begin position="133"/>
        <end position="153"/>
    </location>
</feature>
<dbReference type="AlphaFoldDB" id="A0A3M8D5V4"/>
<keyword evidence="3" id="KW-1003">Cell membrane</keyword>
<feature type="transmembrane region" description="Helical" evidence="7">
    <location>
        <begin position="165"/>
        <end position="183"/>
    </location>
</feature>
<dbReference type="Pfam" id="PF07690">
    <property type="entry name" value="MFS_1"/>
    <property type="match status" value="1"/>
</dbReference>
<dbReference type="InterPro" id="IPR011701">
    <property type="entry name" value="MFS"/>
</dbReference>
<feature type="transmembrane region" description="Helical" evidence="7">
    <location>
        <begin position="41"/>
        <end position="62"/>
    </location>
</feature>
<accession>A0A3M8D5V4</accession>
<evidence type="ECO:0000313" key="9">
    <source>
        <dbReference type="EMBL" id="RNB83466.1"/>
    </source>
</evidence>
<dbReference type="GO" id="GO:0022857">
    <property type="term" value="F:transmembrane transporter activity"/>
    <property type="evidence" value="ECO:0007669"/>
    <property type="project" value="InterPro"/>
</dbReference>
<feature type="transmembrane region" description="Helical" evidence="7">
    <location>
        <begin position="237"/>
        <end position="257"/>
    </location>
</feature>
<dbReference type="PROSITE" id="PS50850">
    <property type="entry name" value="MFS"/>
    <property type="match status" value="1"/>
</dbReference>
<reference evidence="9 10" key="1">
    <citation type="submission" date="2018-10" db="EMBL/GenBank/DDBJ databases">
        <title>Phylogenomics of Brevibacillus.</title>
        <authorList>
            <person name="Dunlap C."/>
        </authorList>
    </citation>
    <scope>NUCLEOTIDE SEQUENCE [LARGE SCALE GENOMIC DNA]</scope>
    <source>
        <strain evidence="9 10">JCM 15085</strain>
    </source>
</reference>
<dbReference type="InterPro" id="IPR036259">
    <property type="entry name" value="MFS_trans_sf"/>
</dbReference>
<protein>
    <submittedName>
        <fullName evidence="9">MFS transporter</fullName>
    </submittedName>
</protein>
<feature type="transmembrane region" description="Helical" evidence="7">
    <location>
        <begin position="204"/>
        <end position="225"/>
    </location>
</feature>
<gene>
    <name evidence="9" type="ORF">EDM58_04970</name>
</gene>
<proteinExistence type="predicted"/>
<feature type="transmembrane region" description="Helical" evidence="7">
    <location>
        <begin position="7"/>
        <end position="29"/>
    </location>
</feature>
<evidence type="ECO:0000256" key="6">
    <source>
        <dbReference type="ARBA" id="ARBA00023136"/>
    </source>
</evidence>
<dbReference type="SUPFAM" id="SSF103473">
    <property type="entry name" value="MFS general substrate transporter"/>
    <property type="match status" value="1"/>
</dbReference>
<evidence type="ECO:0000256" key="3">
    <source>
        <dbReference type="ARBA" id="ARBA00022475"/>
    </source>
</evidence>
<comment type="subcellular location">
    <subcellularLocation>
        <location evidence="1">Cell membrane</location>
        <topology evidence="1">Multi-pass membrane protein</topology>
    </subcellularLocation>
</comment>
<evidence type="ECO:0000313" key="10">
    <source>
        <dbReference type="Proteomes" id="UP000281915"/>
    </source>
</evidence>
<feature type="transmembrane region" description="Helical" evidence="7">
    <location>
        <begin position="294"/>
        <end position="313"/>
    </location>
</feature>
<evidence type="ECO:0000256" key="5">
    <source>
        <dbReference type="ARBA" id="ARBA00022989"/>
    </source>
</evidence>
<dbReference type="PANTHER" id="PTHR43124">
    <property type="entry name" value="PURINE EFFLUX PUMP PBUE"/>
    <property type="match status" value="1"/>
</dbReference>
<dbReference type="EMBL" id="RHHT01000007">
    <property type="protein sequence ID" value="RNB83466.1"/>
    <property type="molecule type" value="Genomic_DNA"/>
</dbReference>
<evidence type="ECO:0000256" key="2">
    <source>
        <dbReference type="ARBA" id="ARBA00022448"/>
    </source>
</evidence>
<name>A0A3M8D5V4_9BACL</name>